<keyword evidence="1" id="KW-1133">Transmembrane helix</keyword>
<keyword evidence="5" id="KW-1185">Reference proteome</keyword>
<evidence type="ECO:0000313" key="5">
    <source>
        <dbReference type="Proteomes" id="UP000297429"/>
    </source>
</evidence>
<comment type="caution">
    <text evidence="2">The sequence shown here is derived from an EMBL/GenBank/DDBJ whole genome shotgun (WGS) entry which is preliminary data.</text>
</comment>
<name>A0A497XNI2_9SPHI</name>
<evidence type="ECO:0000313" key="2">
    <source>
        <dbReference type="EMBL" id="RLJ69575.1"/>
    </source>
</evidence>
<dbReference type="Proteomes" id="UP000273898">
    <property type="component" value="Unassembled WGS sequence"/>
</dbReference>
<reference evidence="3 5" key="2">
    <citation type="submission" date="2019-03" db="EMBL/GenBank/DDBJ databases">
        <authorList>
            <person name="He R.-H."/>
        </authorList>
    </citation>
    <scope>NUCLEOTIDE SEQUENCE [LARGE SCALE GENOMIC DNA]</scope>
    <source>
        <strain evidence="3 5">DSM 19624</strain>
    </source>
</reference>
<dbReference type="OrthoDB" id="5190630at2"/>
<feature type="transmembrane region" description="Helical" evidence="1">
    <location>
        <begin position="17"/>
        <end position="37"/>
    </location>
</feature>
<evidence type="ECO:0000256" key="1">
    <source>
        <dbReference type="SAM" id="Phobius"/>
    </source>
</evidence>
<keyword evidence="1" id="KW-0812">Transmembrane</keyword>
<dbReference type="AlphaFoldDB" id="A0A497XNI2"/>
<evidence type="ECO:0000313" key="4">
    <source>
        <dbReference type="Proteomes" id="UP000273898"/>
    </source>
</evidence>
<sequence>MDEEIKNIIQHYTLNPIQIALLSVVVSVITFLITNYLKNIFENKLLQRKLEIEHKFDQQKKIKEVLAKNKVHLLTACEDLNHRMWNFANCYKEGWLNIKGDFANHHYYFHSFAYRFLAVYAWIKKTQKEMIFLDTTIATKNDMEFIKFLKVFPQIFCDLTFLEGKNADGNYADDHFFRNVFELLPDCIILENGIKSFSEYTDAVPNLQDCLKELYVALDGTSPDENRKRWDRLHLLNLTLIIFLNKYGYDFQRTDVKKMEEAVTKPKVSSYLKNYFTLLKEYRLGDSAEVLKLEKIAKKYYL</sequence>
<reference evidence="2 4" key="1">
    <citation type="submission" date="2018-10" db="EMBL/GenBank/DDBJ databases">
        <title>Genomic Encyclopedia of Archaeal and Bacterial Type Strains, Phase II (KMG-II): from individual species to whole genera.</title>
        <authorList>
            <person name="Goeker M."/>
        </authorList>
    </citation>
    <scope>NUCLEOTIDE SEQUENCE [LARGE SCALE GENOMIC DNA]</scope>
    <source>
        <strain evidence="2 4">DSM 19624</strain>
    </source>
</reference>
<evidence type="ECO:0000313" key="3">
    <source>
        <dbReference type="EMBL" id="TFB28365.1"/>
    </source>
</evidence>
<dbReference type="EMBL" id="SOPX01000006">
    <property type="protein sequence ID" value="TFB28365.1"/>
    <property type="molecule type" value="Genomic_DNA"/>
</dbReference>
<gene>
    <name evidence="2" type="ORF">BCL90_5173</name>
    <name evidence="3" type="ORF">E3V97_23060</name>
</gene>
<organism evidence="2 4">
    <name type="scientific">Pedobacter alluvionis</name>
    <dbReference type="NCBI Taxonomy" id="475253"/>
    <lineage>
        <taxon>Bacteria</taxon>
        <taxon>Pseudomonadati</taxon>
        <taxon>Bacteroidota</taxon>
        <taxon>Sphingobacteriia</taxon>
        <taxon>Sphingobacteriales</taxon>
        <taxon>Sphingobacteriaceae</taxon>
        <taxon>Pedobacter</taxon>
    </lineage>
</organism>
<keyword evidence="1" id="KW-0472">Membrane</keyword>
<dbReference type="Proteomes" id="UP000297429">
    <property type="component" value="Unassembled WGS sequence"/>
</dbReference>
<dbReference type="RefSeq" id="WP_121287963.1">
    <property type="nucleotide sequence ID" value="NZ_RCCK01000016.1"/>
</dbReference>
<dbReference type="EMBL" id="RCCK01000016">
    <property type="protein sequence ID" value="RLJ69575.1"/>
    <property type="molecule type" value="Genomic_DNA"/>
</dbReference>
<accession>A0A497XNI2</accession>
<protein>
    <submittedName>
        <fullName evidence="2">Uncharacterized protein</fullName>
    </submittedName>
</protein>
<proteinExistence type="predicted"/>